<organism evidence="3 4">
    <name type="scientific">Spodoptera exigua</name>
    <name type="common">Beet armyworm</name>
    <name type="synonym">Noctua fulgens</name>
    <dbReference type="NCBI Taxonomy" id="7107"/>
    <lineage>
        <taxon>Eukaryota</taxon>
        <taxon>Metazoa</taxon>
        <taxon>Ecdysozoa</taxon>
        <taxon>Arthropoda</taxon>
        <taxon>Hexapoda</taxon>
        <taxon>Insecta</taxon>
        <taxon>Pterygota</taxon>
        <taxon>Neoptera</taxon>
        <taxon>Endopterygota</taxon>
        <taxon>Lepidoptera</taxon>
        <taxon>Glossata</taxon>
        <taxon>Ditrysia</taxon>
        <taxon>Noctuoidea</taxon>
        <taxon>Noctuidae</taxon>
        <taxon>Amphipyrinae</taxon>
        <taxon>Spodoptera</taxon>
    </lineage>
</organism>
<evidence type="ECO:0000259" key="2">
    <source>
        <dbReference type="SMART" id="SM00848"/>
    </source>
</evidence>
<dbReference type="AlphaFoldDB" id="A0A922MAF8"/>
<evidence type="ECO:0000313" key="4">
    <source>
        <dbReference type="Proteomes" id="UP000814243"/>
    </source>
</evidence>
<evidence type="ECO:0000256" key="1">
    <source>
        <dbReference type="SAM" id="SignalP"/>
    </source>
</evidence>
<dbReference type="Proteomes" id="UP000814243">
    <property type="component" value="Unassembled WGS sequence"/>
</dbReference>
<dbReference type="Gene3D" id="1.10.287.2250">
    <property type="match status" value="1"/>
</dbReference>
<dbReference type="EMBL" id="JACEFF010000655">
    <property type="protein sequence ID" value="KAH9633312.1"/>
    <property type="molecule type" value="Genomic_DNA"/>
</dbReference>
<keyword evidence="1" id="KW-0732">Signal</keyword>
<comment type="caution">
    <text evidence="3">The sequence shown here is derived from an EMBL/GenBank/DDBJ whole genome shotgun (WGS) entry which is preliminary data.</text>
</comment>
<reference evidence="3" key="1">
    <citation type="journal article" date="2021" name="G3 (Bethesda)">
        <title>Genome and transcriptome analysis of the beet armyworm Spodoptera exigua reveals targets for pest control. .</title>
        <authorList>
            <person name="Simon S."/>
            <person name="Breeschoten T."/>
            <person name="Jansen H.J."/>
            <person name="Dirks R.P."/>
            <person name="Schranz M.E."/>
            <person name="Ros V.I.D."/>
        </authorList>
    </citation>
    <scope>NUCLEOTIDE SEQUENCE</scope>
    <source>
        <strain evidence="3">TB_SE_WUR_2020</strain>
    </source>
</reference>
<proteinExistence type="predicted"/>
<dbReference type="InterPro" id="IPR038765">
    <property type="entry name" value="Papain-like_cys_pep_sf"/>
</dbReference>
<dbReference type="InterPro" id="IPR013201">
    <property type="entry name" value="Prot_inhib_I29"/>
</dbReference>
<feature type="domain" description="Cathepsin propeptide inhibitor" evidence="2">
    <location>
        <begin position="43"/>
        <end position="99"/>
    </location>
</feature>
<gene>
    <name evidence="3" type="ORF">HF086_004026</name>
</gene>
<feature type="chain" id="PRO_5037725690" description="Cathepsin propeptide inhibitor domain-containing protein" evidence="1">
    <location>
        <begin position="19"/>
        <end position="149"/>
    </location>
</feature>
<feature type="signal peptide" evidence="1">
    <location>
        <begin position="1"/>
        <end position="18"/>
    </location>
</feature>
<dbReference type="SUPFAM" id="SSF54001">
    <property type="entry name" value="Cysteine proteinases"/>
    <property type="match status" value="1"/>
</dbReference>
<dbReference type="SMART" id="SM00848">
    <property type="entry name" value="Inhibitor_I29"/>
    <property type="match status" value="1"/>
</dbReference>
<sequence>MRFISIVLVFVVLAIVNAAPAVENNDVDYIKPYYDINKAPELFEKFIKDYNKKYKDEADQQVHYQAFVKFLKKINKFNAISPDTVFDINYLADYTEEEMQNLFGLKSRGIPGLFKSGSILCPSVARKVVSSNKVSELEGNSTSQVLGFQ</sequence>
<accession>A0A922MAF8</accession>
<protein>
    <recommendedName>
        <fullName evidence="2">Cathepsin propeptide inhibitor domain-containing protein</fullName>
    </recommendedName>
</protein>
<name>A0A922MAF8_SPOEX</name>
<dbReference type="Pfam" id="PF08246">
    <property type="entry name" value="Inhibitor_I29"/>
    <property type="match status" value="1"/>
</dbReference>
<evidence type="ECO:0000313" key="3">
    <source>
        <dbReference type="EMBL" id="KAH9633312.1"/>
    </source>
</evidence>